<feature type="non-terminal residue" evidence="1">
    <location>
        <position position="95"/>
    </location>
</feature>
<name>A0A0V1DQT6_TRIPS</name>
<protein>
    <submittedName>
        <fullName evidence="1">Uncharacterized protein</fullName>
    </submittedName>
</protein>
<sequence length="95" mass="10747">ILFRYYTTAGTTQVFYLGTGTRDEVSRYSRDQKYCNSMTIYGNVYLLCPSPGRSSLDDFTHRSKITVVLRLHCHCHSQVGTKSPKEDSALCCIPS</sequence>
<gene>
    <name evidence="1" type="ORF">T4A_2809</name>
</gene>
<evidence type="ECO:0000313" key="2">
    <source>
        <dbReference type="Proteomes" id="UP000054632"/>
    </source>
</evidence>
<reference evidence="1 2" key="1">
    <citation type="submission" date="2015-01" db="EMBL/GenBank/DDBJ databases">
        <title>Evolution of Trichinella species and genotypes.</title>
        <authorList>
            <person name="Korhonen P.K."/>
            <person name="Edoardo P."/>
            <person name="Giuseppe L.R."/>
            <person name="Gasser R.B."/>
        </authorList>
    </citation>
    <scope>NUCLEOTIDE SEQUENCE [LARGE SCALE GENOMIC DNA]</scope>
    <source>
        <strain evidence="1">ISS13</strain>
    </source>
</reference>
<proteinExistence type="predicted"/>
<feature type="non-terminal residue" evidence="1">
    <location>
        <position position="1"/>
    </location>
</feature>
<organism evidence="1 2">
    <name type="scientific">Trichinella pseudospiralis</name>
    <name type="common">Parasitic roundworm</name>
    <dbReference type="NCBI Taxonomy" id="6337"/>
    <lineage>
        <taxon>Eukaryota</taxon>
        <taxon>Metazoa</taxon>
        <taxon>Ecdysozoa</taxon>
        <taxon>Nematoda</taxon>
        <taxon>Enoplea</taxon>
        <taxon>Dorylaimia</taxon>
        <taxon>Trichinellida</taxon>
        <taxon>Trichinellidae</taxon>
        <taxon>Trichinella</taxon>
    </lineage>
</organism>
<dbReference type="Proteomes" id="UP000054632">
    <property type="component" value="Unassembled WGS sequence"/>
</dbReference>
<accession>A0A0V1DQT6</accession>
<comment type="caution">
    <text evidence="1">The sequence shown here is derived from an EMBL/GenBank/DDBJ whole genome shotgun (WGS) entry which is preliminary data.</text>
</comment>
<dbReference type="AlphaFoldDB" id="A0A0V1DQT6"/>
<evidence type="ECO:0000313" key="1">
    <source>
        <dbReference type="EMBL" id="KRY63927.1"/>
    </source>
</evidence>
<dbReference type="EMBL" id="JYDR01000768">
    <property type="protein sequence ID" value="KRY63927.1"/>
    <property type="molecule type" value="Genomic_DNA"/>
</dbReference>